<dbReference type="RefSeq" id="WP_199708532.1">
    <property type="nucleotide sequence ID" value="NZ_JAEMNV010000015.1"/>
</dbReference>
<comment type="caution">
    <text evidence="2">The sequence shown here is derived from an EMBL/GenBank/DDBJ whole genome shotgun (WGS) entry which is preliminary data.</text>
</comment>
<feature type="region of interest" description="Disordered" evidence="1">
    <location>
        <begin position="1"/>
        <end position="28"/>
    </location>
</feature>
<dbReference type="Proteomes" id="UP000655868">
    <property type="component" value="Unassembled WGS sequence"/>
</dbReference>
<organism evidence="2 3">
    <name type="scientific">Antrihabitans stalagmiti</name>
    <dbReference type="NCBI Taxonomy" id="2799499"/>
    <lineage>
        <taxon>Bacteria</taxon>
        <taxon>Bacillati</taxon>
        <taxon>Actinomycetota</taxon>
        <taxon>Actinomycetes</taxon>
        <taxon>Mycobacteriales</taxon>
        <taxon>Nocardiaceae</taxon>
        <taxon>Antrihabitans</taxon>
    </lineage>
</organism>
<dbReference type="EMBL" id="JAEMNV010000015">
    <property type="protein sequence ID" value="MBJ8342829.1"/>
    <property type="molecule type" value="Genomic_DNA"/>
</dbReference>
<accession>A0A934NX17</accession>
<keyword evidence="3" id="KW-1185">Reference proteome</keyword>
<feature type="compositionally biased region" description="Low complexity" evidence="1">
    <location>
        <begin position="11"/>
        <end position="21"/>
    </location>
</feature>
<name>A0A934NX17_9NOCA</name>
<evidence type="ECO:0000313" key="3">
    <source>
        <dbReference type="Proteomes" id="UP000655868"/>
    </source>
</evidence>
<protein>
    <submittedName>
        <fullName evidence="2">Uncharacterized protein</fullName>
    </submittedName>
</protein>
<sequence>MSMPTPRPGHHLPGPNHPGDPTMSFADPHEVRAEVEALLGRLGTSTLEDGTRLETIPEQAKILEQAHDVLVAALATVDKI</sequence>
<evidence type="ECO:0000313" key="2">
    <source>
        <dbReference type="EMBL" id="MBJ8342829.1"/>
    </source>
</evidence>
<dbReference type="AlphaFoldDB" id="A0A934NX17"/>
<proteinExistence type="predicted"/>
<gene>
    <name evidence="2" type="ORF">JGU71_28455</name>
</gene>
<reference evidence="2" key="1">
    <citation type="submission" date="2020-12" db="EMBL/GenBank/DDBJ databases">
        <title>Antrihabitans popcorni sp. nov. and Antrihabitans auranticaus sp. nov., isolated from a larva cave.</title>
        <authorList>
            <person name="Lee S.D."/>
            <person name="Kim I.S."/>
        </authorList>
    </citation>
    <scope>NUCLEOTIDE SEQUENCE</scope>
    <source>
        <strain evidence="2">YC3-6</strain>
    </source>
</reference>
<evidence type="ECO:0000256" key="1">
    <source>
        <dbReference type="SAM" id="MobiDB-lite"/>
    </source>
</evidence>